<name>I2N653_STRT9</name>
<evidence type="ECO:0000256" key="1">
    <source>
        <dbReference type="SAM" id="MobiDB-lite"/>
    </source>
</evidence>
<protein>
    <submittedName>
        <fullName evidence="2">Uncharacterized protein</fullName>
    </submittedName>
</protein>
<organism evidence="2 3">
    <name type="scientific">Streptomyces tsukubensis (strain DSM 42081 / NBRC 108919 / NRRL 18488 / 9993)</name>
    <dbReference type="NCBI Taxonomy" id="1114943"/>
    <lineage>
        <taxon>Bacteria</taxon>
        <taxon>Bacillati</taxon>
        <taxon>Actinomycetota</taxon>
        <taxon>Actinomycetes</taxon>
        <taxon>Kitasatosporales</taxon>
        <taxon>Streptomycetaceae</taxon>
        <taxon>Streptomyces</taxon>
    </lineage>
</organism>
<dbReference type="EMBL" id="CP029159">
    <property type="protein sequence ID" value="QKM67513.1"/>
    <property type="molecule type" value="Genomic_DNA"/>
</dbReference>
<sequence>MTDPSGARAGADTPAGSGIRTGADVLRDVVAALAPAELPRLDEARRTYADDPYPPQRVERGGGGVLTAGVDTAVLLPVLVAFVAQFLADVAVDAVRRGGGALSRRRARRRRRREGADERRAALTDAAPDVTALPVDDLLRWAREHARDCRLSAPDADRCAHVLIVALNPAPPEDRPATDPEPPAGEPAPDGPQPPPGT</sequence>
<evidence type="ECO:0000313" key="2">
    <source>
        <dbReference type="EMBL" id="QKM67513.1"/>
    </source>
</evidence>
<feature type="region of interest" description="Disordered" evidence="1">
    <location>
        <begin position="167"/>
        <end position="198"/>
    </location>
</feature>
<feature type="compositionally biased region" description="Basic residues" evidence="1">
    <location>
        <begin position="103"/>
        <end position="113"/>
    </location>
</feature>
<feature type="region of interest" description="Disordered" evidence="1">
    <location>
        <begin position="98"/>
        <end position="121"/>
    </location>
</feature>
<proteinExistence type="predicted"/>
<dbReference type="RefSeq" id="WP_006346630.1">
    <property type="nucleotide sequence ID" value="NZ_CP029159.1"/>
</dbReference>
<accession>I2N653</accession>
<keyword evidence="3" id="KW-1185">Reference proteome</keyword>
<feature type="region of interest" description="Disordered" evidence="1">
    <location>
        <begin position="1"/>
        <end position="20"/>
    </location>
</feature>
<gene>
    <name evidence="2" type="ORF">STSU_010385</name>
</gene>
<feature type="compositionally biased region" description="Pro residues" evidence="1">
    <location>
        <begin position="179"/>
        <end position="198"/>
    </location>
</feature>
<dbReference type="AlphaFoldDB" id="I2N653"/>
<evidence type="ECO:0000313" key="3">
    <source>
        <dbReference type="Proteomes" id="UP000005940"/>
    </source>
</evidence>
<reference evidence="2 3" key="1">
    <citation type="journal article" date="2012" name="J. Bacteriol.">
        <title>Draft genome of Streptomyces tsukubaensis NRRL 18488, the producer of the clinically important immunosuppressant tacrolimus (FK506).</title>
        <authorList>
            <person name="Barreiro C."/>
            <person name="Prieto C."/>
            <person name="Sola-Landa A."/>
            <person name="Solera E."/>
            <person name="Martinez-Castro M."/>
            <person name="Perez-Redondo R."/>
            <person name="Garcia-Estrada C."/>
            <person name="Aparicio J.F."/>
            <person name="Fernandez-Martinez L.T."/>
            <person name="Santos-Aberturas J."/>
            <person name="Salehi-Najafabadi Z."/>
            <person name="Rodriguez-Garcia A."/>
            <person name="Tauch A."/>
            <person name="Martin J.F."/>
        </authorList>
    </citation>
    <scope>NUCLEOTIDE SEQUENCE [LARGE SCALE GENOMIC DNA]</scope>
    <source>
        <strain evidence="3">DSM 42081 / NBRC 108919 / NRRL 18488 / 9993</strain>
    </source>
</reference>
<dbReference type="Proteomes" id="UP000005940">
    <property type="component" value="Chromosome"/>
</dbReference>